<evidence type="ECO:0000313" key="2">
    <source>
        <dbReference type="EMBL" id="MDN3242996.1"/>
    </source>
</evidence>
<feature type="compositionally biased region" description="Low complexity" evidence="1">
    <location>
        <begin position="257"/>
        <end position="276"/>
    </location>
</feature>
<organism evidence="2 3">
    <name type="scientific">Glycomyces tritici</name>
    <dbReference type="NCBI Taxonomy" id="2665176"/>
    <lineage>
        <taxon>Bacteria</taxon>
        <taxon>Bacillati</taxon>
        <taxon>Actinomycetota</taxon>
        <taxon>Actinomycetes</taxon>
        <taxon>Glycomycetales</taxon>
        <taxon>Glycomycetaceae</taxon>
        <taxon>Glycomyces</taxon>
    </lineage>
</organism>
<accession>A0ABT7YWH2</accession>
<feature type="compositionally biased region" description="Polar residues" evidence="1">
    <location>
        <begin position="338"/>
        <end position="355"/>
    </location>
</feature>
<protein>
    <recommendedName>
        <fullName evidence="4">PPE family domain-containing protein</fullName>
    </recommendedName>
</protein>
<sequence>MAAKGKGVDYYKSTYTHQQLWDMLHEGDDYTVEQAGYIWVSAASGMKAAREEMDTHVASLRTQWTGPASDEFHGRMNLVKQYSVESEMGMQDAGEIAIPRLAQYLKEAQTQSETLNPAYIDEYEDWVESTKHVDPASAEAQSKKTQWQQEYQNDLNTKHGELAKIVADLGDHYAKANEETFGELPPPPPSDMPGNSTYTKPTGGVFSETALNSSNSLGSVPADQSTDLDGDGFADTPGGFDPVDQSDDLDPVADDWGFGSYDDVDSDVGGLASATLQGGGGGGGFPTGGGTGGTGGATIPGGTGLFGPSQGGSSGGNRGAGTSPARSGANGGKPGSSPARSGANSSRGGNTGNRLSSTSRNTIGRGGSGGNNPRGGTRSGYNDDDDEETYTRETWLREDDVDWSQNNVRREELDDDDDD</sequence>
<dbReference type="RefSeq" id="WP_289959561.1">
    <property type="nucleotide sequence ID" value="NZ_JAUEMJ010000010.1"/>
</dbReference>
<proteinExistence type="predicted"/>
<evidence type="ECO:0008006" key="4">
    <source>
        <dbReference type="Google" id="ProtNLM"/>
    </source>
</evidence>
<evidence type="ECO:0000256" key="1">
    <source>
        <dbReference type="SAM" id="MobiDB-lite"/>
    </source>
</evidence>
<gene>
    <name evidence="2" type="ORF">QWI33_24960</name>
</gene>
<dbReference type="Gene3D" id="1.10.287.1060">
    <property type="entry name" value="ESAT-6-like"/>
    <property type="match status" value="1"/>
</dbReference>
<reference evidence="2" key="1">
    <citation type="submission" date="2023-06" db="EMBL/GenBank/DDBJ databases">
        <title>Gycomyces niveus sp.nov., a novel actinomycete isolated from soil in Shouguang.</title>
        <authorList>
            <person name="Yang X."/>
            <person name="Zhao J."/>
        </authorList>
    </citation>
    <scope>NUCLEOTIDE SEQUENCE</scope>
    <source>
        <strain evidence="2">NEAU C2</strain>
    </source>
</reference>
<feature type="region of interest" description="Disordered" evidence="1">
    <location>
        <begin position="179"/>
        <end position="419"/>
    </location>
</feature>
<dbReference type="EMBL" id="JAUEMJ010000010">
    <property type="protein sequence ID" value="MDN3242996.1"/>
    <property type="molecule type" value="Genomic_DNA"/>
</dbReference>
<feature type="compositionally biased region" description="Polar residues" evidence="1">
    <location>
        <begin position="209"/>
        <end position="225"/>
    </location>
</feature>
<dbReference type="Proteomes" id="UP001171902">
    <property type="component" value="Unassembled WGS sequence"/>
</dbReference>
<feature type="compositionally biased region" description="Gly residues" evidence="1">
    <location>
        <begin position="364"/>
        <end position="373"/>
    </location>
</feature>
<feature type="compositionally biased region" description="Acidic residues" evidence="1">
    <location>
        <begin position="244"/>
        <end position="253"/>
    </location>
</feature>
<comment type="caution">
    <text evidence="2">The sequence shown here is derived from an EMBL/GenBank/DDBJ whole genome shotgun (WGS) entry which is preliminary data.</text>
</comment>
<evidence type="ECO:0000313" key="3">
    <source>
        <dbReference type="Proteomes" id="UP001171902"/>
    </source>
</evidence>
<feature type="compositionally biased region" description="Basic and acidic residues" evidence="1">
    <location>
        <begin position="389"/>
        <end position="398"/>
    </location>
</feature>
<name>A0ABT7YWH2_9ACTN</name>
<keyword evidence="3" id="KW-1185">Reference proteome</keyword>
<feature type="compositionally biased region" description="Gly residues" evidence="1">
    <location>
        <begin position="277"/>
        <end position="319"/>
    </location>
</feature>